<organism evidence="3">
    <name type="scientific">hydrothermal vent metagenome</name>
    <dbReference type="NCBI Taxonomy" id="652676"/>
    <lineage>
        <taxon>unclassified sequences</taxon>
        <taxon>metagenomes</taxon>
        <taxon>ecological metagenomes</taxon>
    </lineage>
</organism>
<evidence type="ECO:0000313" key="3">
    <source>
        <dbReference type="EMBL" id="VAW17957.1"/>
    </source>
</evidence>
<gene>
    <name evidence="3" type="ORF">MNBD_BACTEROID03-2003</name>
</gene>
<reference evidence="3" key="1">
    <citation type="submission" date="2018-06" db="EMBL/GenBank/DDBJ databases">
        <authorList>
            <person name="Zhirakovskaya E."/>
        </authorList>
    </citation>
    <scope>NUCLEOTIDE SEQUENCE</scope>
</reference>
<sequence length="538" mass="61464">MLQRALSFLFFFLIIASIVQCGRRGTLTGGPKDLDPPVLLKAEPENMTTNFKEKKIRLYFDEYIKLEDVQDQLIVSPPLKYNPEVSPQGGAQKYVEIKIKDTLRENTTYTLNFGRSIQDNNEGNPINFLTYVFSTGDYIDSLEVSGVVKDAFNKKADEFISVMLYEIDSAYTDSTLYKKPPNYITNTLDSMIIFTLKNLKEGKYAMFAIKDQTKNNIFDQNSDKIAFTRDTISLPTDSTYLLTLFKEMPDYSVSVPSFSAKNKIIFGYYGSGRDIKIEPLTVLPDTVHTKILKEREKDTLNFWFTPFETDSIVFKVTNEKFKVIDTFTVKSRKGGIDSLRLDPNQNGSLSFNKPFYIAANTPLIKIDTIKMQMMGKDSTAMVFKTDLDTLENKVDIDFAIEPNESYSLDLLPGAITDFFGQTNDTISFRLSTQSLADYGNLRLNIVGEQIEYPLIVQLTDEKGNTQIELYATEPKVFEFNNIEPAKYMVRVIFDTNANGKWDTGSFLKNIQPEKVSYYPDLIEMRANWELEQTFTISD</sequence>
<evidence type="ECO:0000259" key="2">
    <source>
        <dbReference type="Pfam" id="PF13205"/>
    </source>
</evidence>
<keyword evidence="1" id="KW-0732">Signal</keyword>
<name>A0A3B0TWZ0_9ZZZZ</name>
<dbReference type="AlphaFoldDB" id="A0A3B0TWZ0"/>
<dbReference type="Pfam" id="PF13205">
    <property type="entry name" value="Big_5"/>
    <property type="match status" value="1"/>
</dbReference>
<feature type="domain" description="SbsA Ig-like" evidence="2">
    <location>
        <begin position="35"/>
        <end position="135"/>
    </location>
</feature>
<dbReference type="InterPro" id="IPR032812">
    <property type="entry name" value="SbsA_Ig"/>
</dbReference>
<dbReference type="EMBL" id="UOEL01000147">
    <property type="protein sequence ID" value="VAW17957.1"/>
    <property type="molecule type" value="Genomic_DNA"/>
</dbReference>
<evidence type="ECO:0000256" key="1">
    <source>
        <dbReference type="ARBA" id="ARBA00022729"/>
    </source>
</evidence>
<protein>
    <recommendedName>
        <fullName evidence="2">SbsA Ig-like domain-containing protein</fullName>
    </recommendedName>
</protein>
<accession>A0A3B0TWZ0</accession>
<proteinExistence type="predicted"/>